<dbReference type="AlphaFoldDB" id="A0AAN8NZD8"/>
<comment type="caution">
    <text evidence="2">The sequence shown here is derived from an EMBL/GenBank/DDBJ whole genome shotgun (WGS) entry which is preliminary data.</text>
</comment>
<accession>A0AAN8NZD8</accession>
<dbReference type="Proteomes" id="UP001372834">
    <property type="component" value="Unassembled WGS sequence"/>
</dbReference>
<evidence type="ECO:0000313" key="2">
    <source>
        <dbReference type="EMBL" id="KAK6628786.1"/>
    </source>
</evidence>
<organism evidence="2 3">
    <name type="scientific">Polyplax serrata</name>
    <name type="common">Common mouse louse</name>
    <dbReference type="NCBI Taxonomy" id="468196"/>
    <lineage>
        <taxon>Eukaryota</taxon>
        <taxon>Metazoa</taxon>
        <taxon>Ecdysozoa</taxon>
        <taxon>Arthropoda</taxon>
        <taxon>Hexapoda</taxon>
        <taxon>Insecta</taxon>
        <taxon>Pterygota</taxon>
        <taxon>Neoptera</taxon>
        <taxon>Paraneoptera</taxon>
        <taxon>Psocodea</taxon>
        <taxon>Troctomorpha</taxon>
        <taxon>Phthiraptera</taxon>
        <taxon>Anoplura</taxon>
        <taxon>Polyplacidae</taxon>
        <taxon>Polyplax</taxon>
    </lineage>
</organism>
<feature type="non-terminal residue" evidence="2">
    <location>
        <position position="1"/>
    </location>
</feature>
<evidence type="ECO:0000313" key="3">
    <source>
        <dbReference type="Proteomes" id="UP001372834"/>
    </source>
</evidence>
<sequence length="62" mass="6998">VGGKQMKVERKLGNEEKFAKTNYPTAFKQWKMNTSGVTMAECRGTNERQEKGDTTAGSKEKR</sequence>
<proteinExistence type="predicted"/>
<name>A0AAN8NZD8_POLSC</name>
<feature type="compositionally biased region" description="Basic and acidic residues" evidence="1">
    <location>
        <begin position="44"/>
        <end position="53"/>
    </location>
</feature>
<gene>
    <name evidence="2" type="ORF">RUM43_002602</name>
</gene>
<protein>
    <submittedName>
        <fullName evidence="2">Uncharacterized protein</fullName>
    </submittedName>
</protein>
<evidence type="ECO:0000256" key="1">
    <source>
        <dbReference type="SAM" id="MobiDB-lite"/>
    </source>
</evidence>
<reference evidence="2 3" key="1">
    <citation type="submission" date="2023-10" db="EMBL/GenBank/DDBJ databases">
        <title>Genomes of two closely related lineages of the louse Polyplax serrata with different host specificities.</title>
        <authorList>
            <person name="Martinu J."/>
            <person name="Tarabai H."/>
            <person name="Stefka J."/>
            <person name="Hypsa V."/>
        </authorList>
    </citation>
    <scope>NUCLEOTIDE SEQUENCE [LARGE SCALE GENOMIC DNA]</scope>
    <source>
        <strain evidence="2">HR10_N</strain>
    </source>
</reference>
<feature type="region of interest" description="Disordered" evidence="1">
    <location>
        <begin position="43"/>
        <end position="62"/>
    </location>
</feature>
<dbReference type="EMBL" id="JAWJWE010000036">
    <property type="protein sequence ID" value="KAK6628786.1"/>
    <property type="molecule type" value="Genomic_DNA"/>
</dbReference>